<dbReference type="Proteomes" id="UP001142292">
    <property type="component" value="Unassembled WGS sequence"/>
</dbReference>
<feature type="domain" description="DJ-1/PfpI" evidence="5">
    <location>
        <begin position="91"/>
        <end position="227"/>
    </location>
</feature>
<dbReference type="CDD" id="cd03141">
    <property type="entry name" value="GATase1_Hsp31_like"/>
    <property type="match status" value="1"/>
</dbReference>
<dbReference type="Gene3D" id="3.40.50.880">
    <property type="match status" value="1"/>
</dbReference>
<dbReference type="InterPro" id="IPR050325">
    <property type="entry name" value="Prot/Nucl_acid_deglycase"/>
</dbReference>
<organism evidence="6 7">
    <name type="scientific">Nocardioides luteus</name>
    <dbReference type="NCBI Taxonomy" id="1844"/>
    <lineage>
        <taxon>Bacteria</taxon>
        <taxon>Bacillati</taxon>
        <taxon>Actinomycetota</taxon>
        <taxon>Actinomycetes</taxon>
        <taxon>Propionibacteriales</taxon>
        <taxon>Nocardioidaceae</taxon>
        <taxon>Nocardioides</taxon>
    </lineage>
</organism>
<keyword evidence="7" id="KW-1185">Reference proteome</keyword>
<reference evidence="6" key="2">
    <citation type="submission" date="2023-01" db="EMBL/GenBank/DDBJ databases">
        <authorList>
            <person name="Sun Q."/>
            <person name="Evtushenko L."/>
        </authorList>
    </citation>
    <scope>NUCLEOTIDE SEQUENCE</scope>
    <source>
        <strain evidence="6">VKM Ac-1246</strain>
    </source>
</reference>
<gene>
    <name evidence="6" type="ORF">GCM10017579_39820</name>
</gene>
<sequence length="231" mass="23942">MTRVLMVVSAADKLVLADGSEHPTGYWAEEVAASHETLTAAGVDVDIATPGGRTPTVDDLSLSDKGGVDPEDADRFRAYLATLEAELGKPLSLDDVDPSAYDAVYIPGGHAPMADLVDDPELAAIVSATDSAGRPVVALCHGVAGLLGAKGEDGWLFGGRRMTGFTDTEEQQGGYGDAIPYSVEQRMREAGGVIETGEPWSDTVVVDGTLITGQNPQSSVSTAKALLARLG</sequence>
<evidence type="ECO:0000256" key="2">
    <source>
        <dbReference type="ARBA" id="ARBA00023239"/>
    </source>
</evidence>
<comment type="similarity">
    <text evidence="3">Belongs to the peptidase C56 family. HSP31-like subfamily.</text>
</comment>
<protein>
    <submittedName>
        <fullName evidence="6">Dimethylallyltransferase</fullName>
    </submittedName>
</protein>
<dbReference type="PANTHER" id="PTHR48094:SF11">
    <property type="entry name" value="GLUTATHIONE-INDEPENDENT GLYOXALASE HSP31-RELATED"/>
    <property type="match status" value="1"/>
</dbReference>
<evidence type="ECO:0000256" key="4">
    <source>
        <dbReference type="SAM" id="MobiDB-lite"/>
    </source>
</evidence>
<name>A0ABQ5T476_9ACTN</name>
<keyword evidence="1" id="KW-0346">Stress response</keyword>
<dbReference type="RefSeq" id="WP_189118351.1">
    <property type="nucleotide sequence ID" value="NZ_BMRK01000006.1"/>
</dbReference>
<dbReference type="EMBL" id="BSEL01000007">
    <property type="protein sequence ID" value="GLJ69946.1"/>
    <property type="molecule type" value="Genomic_DNA"/>
</dbReference>
<dbReference type="PANTHER" id="PTHR48094">
    <property type="entry name" value="PROTEIN/NUCLEIC ACID DEGLYCASE DJ-1-RELATED"/>
    <property type="match status" value="1"/>
</dbReference>
<dbReference type="InterPro" id="IPR002818">
    <property type="entry name" value="DJ-1/PfpI"/>
</dbReference>
<evidence type="ECO:0000259" key="5">
    <source>
        <dbReference type="Pfam" id="PF01965"/>
    </source>
</evidence>
<feature type="region of interest" description="Disordered" evidence="4">
    <location>
        <begin position="49"/>
        <end position="68"/>
    </location>
</feature>
<evidence type="ECO:0000313" key="7">
    <source>
        <dbReference type="Proteomes" id="UP001142292"/>
    </source>
</evidence>
<evidence type="ECO:0000256" key="3">
    <source>
        <dbReference type="ARBA" id="ARBA00038493"/>
    </source>
</evidence>
<reference evidence="6" key="1">
    <citation type="journal article" date="2014" name="Int. J. Syst. Evol. Microbiol.">
        <title>Complete genome of a new Firmicutes species belonging to the dominant human colonic microbiota ('Ruminococcus bicirculans') reveals two chromosomes and a selective capacity to utilize plant glucans.</title>
        <authorList>
            <consortium name="NISC Comparative Sequencing Program"/>
            <person name="Wegmann U."/>
            <person name="Louis P."/>
            <person name="Goesmann A."/>
            <person name="Henrissat B."/>
            <person name="Duncan S.H."/>
            <person name="Flint H.J."/>
        </authorList>
    </citation>
    <scope>NUCLEOTIDE SEQUENCE</scope>
    <source>
        <strain evidence="6">VKM Ac-1246</strain>
    </source>
</reference>
<evidence type="ECO:0000256" key="1">
    <source>
        <dbReference type="ARBA" id="ARBA00023016"/>
    </source>
</evidence>
<proteinExistence type="inferred from homology"/>
<keyword evidence="2" id="KW-0456">Lyase</keyword>
<comment type="caution">
    <text evidence="6">The sequence shown here is derived from an EMBL/GenBank/DDBJ whole genome shotgun (WGS) entry which is preliminary data.</text>
</comment>
<dbReference type="InterPro" id="IPR029062">
    <property type="entry name" value="Class_I_gatase-like"/>
</dbReference>
<dbReference type="Pfam" id="PF01965">
    <property type="entry name" value="DJ-1_PfpI"/>
    <property type="match status" value="1"/>
</dbReference>
<accession>A0ABQ5T476</accession>
<evidence type="ECO:0000313" key="6">
    <source>
        <dbReference type="EMBL" id="GLJ69946.1"/>
    </source>
</evidence>
<dbReference type="SUPFAM" id="SSF52317">
    <property type="entry name" value="Class I glutamine amidotransferase-like"/>
    <property type="match status" value="1"/>
</dbReference>